<dbReference type="Proteomes" id="UP001500238">
    <property type="component" value="Unassembled WGS sequence"/>
</dbReference>
<evidence type="ECO:0000313" key="3">
    <source>
        <dbReference type="Proteomes" id="UP001500238"/>
    </source>
</evidence>
<feature type="transmembrane region" description="Helical" evidence="1">
    <location>
        <begin position="20"/>
        <end position="43"/>
    </location>
</feature>
<keyword evidence="1" id="KW-0472">Membrane</keyword>
<comment type="caution">
    <text evidence="2">The sequence shown here is derived from an EMBL/GenBank/DDBJ whole genome shotgun (WGS) entry which is preliminary data.</text>
</comment>
<protein>
    <submittedName>
        <fullName evidence="2">Uncharacterized protein</fullName>
    </submittedName>
</protein>
<organism evidence="2 3">
    <name type="scientific">Sphingomonas insulae</name>
    <dbReference type="NCBI Taxonomy" id="424800"/>
    <lineage>
        <taxon>Bacteria</taxon>
        <taxon>Pseudomonadati</taxon>
        <taxon>Pseudomonadota</taxon>
        <taxon>Alphaproteobacteria</taxon>
        <taxon>Sphingomonadales</taxon>
        <taxon>Sphingomonadaceae</taxon>
        <taxon>Sphingomonas</taxon>
    </lineage>
</organism>
<evidence type="ECO:0000313" key="2">
    <source>
        <dbReference type="EMBL" id="GAA0672529.1"/>
    </source>
</evidence>
<proteinExistence type="predicted"/>
<dbReference type="EMBL" id="BAAAES010000009">
    <property type="protein sequence ID" value="GAA0672529.1"/>
    <property type="molecule type" value="Genomic_DNA"/>
</dbReference>
<evidence type="ECO:0000256" key="1">
    <source>
        <dbReference type="SAM" id="Phobius"/>
    </source>
</evidence>
<accession>A0ABN1HXT6</accession>
<keyword evidence="1" id="KW-0812">Transmembrane</keyword>
<sequence>MTAGRTTARRSRRSRALRILGIAVAAVAALIVGLFMLVAGVAAERR</sequence>
<keyword evidence="3" id="KW-1185">Reference proteome</keyword>
<name>A0ABN1HXT6_9SPHN</name>
<reference evidence="2 3" key="1">
    <citation type="journal article" date="2019" name="Int. J. Syst. Evol. Microbiol.">
        <title>The Global Catalogue of Microorganisms (GCM) 10K type strain sequencing project: providing services to taxonomists for standard genome sequencing and annotation.</title>
        <authorList>
            <consortium name="The Broad Institute Genomics Platform"/>
            <consortium name="The Broad Institute Genome Sequencing Center for Infectious Disease"/>
            <person name="Wu L."/>
            <person name="Ma J."/>
        </authorList>
    </citation>
    <scope>NUCLEOTIDE SEQUENCE [LARGE SCALE GENOMIC DNA]</scope>
    <source>
        <strain evidence="2 3">JCM 14603</strain>
    </source>
</reference>
<gene>
    <name evidence="2" type="ORF">GCM10009102_24780</name>
</gene>
<keyword evidence="1" id="KW-1133">Transmembrane helix</keyword>
<dbReference type="RefSeq" id="WP_017980185.1">
    <property type="nucleotide sequence ID" value="NZ_BAAAES010000009.1"/>
</dbReference>